<evidence type="ECO:0000259" key="5">
    <source>
        <dbReference type="SMART" id="SM00796"/>
    </source>
</evidence>
<accession>A0A543FJL7</accession>
<feature type="domain" description="Carboxyltransferase" evidence="6">
    <location>
        <begin position="287"/>
        <end position="546"/>
    </location>
</feature>
<dbReference type="SMART" id="SM00797">
    <property type="entry name" value="AHS2"/>
    <property type="match status" value="1"/>
</dbReference>
<evidence type="ECO:0000259" key="6">
    <source>
        <dbReference type="SMART" id="SM00797"/>
    </source>
</evidence>
<dbReference type="Gene3D" id="3.30.1360.40">
    <property type="match status" value="1"/>
</dbReference>
<keyword evidence="1" id="KW-0547">Nucleotide-binding</keyword>
<evidence type="ECO:0000256" key="1">
    <source>
        <dbReference type="ARBA" id="ARBA00022741"/>
    </source>
</evidence>
<feature type="compositionally biased region" description="Basic and acidic residues" evidence="4">
    <location>
        <begin position="250"/>
        <end position="259"/>
    </location>
</feature>
<keyword evidence="8" id="KW-1185">Reference proteome</keyword>
<dbReference type="Proteomes" id="UP000320235">
    <property type="component" value="Unassembled WGS sequence"/>
</dbReference>
<dbReference type="GO" id="GO:0016787">
    <property type="term" value="F:hydrolase activity"/>
    <property type="evidence" value="ECO:0007669"/>
    <property type="project" value="UniProtKB-KW"/>
</dbReference>
<dbReference type="PANTHER" id="PTHR43309">
    <property type="entry name" value="5-OXOPROLINASE SUBUNIT C"/>
    <property type="match status" value="1"/>
</dbReference>
<feature type="domain" description="Carboxyltransferase" evidence="5">
    <location>
        <begin position="4"/>
        <end position="196"/>
    </location>
</feature>
<evidence type="ECO:0000313" key="7">
    <source>
        <dbReference type="EMBL" id="TQM34005.1"/>
    </source>
</evidence>
<dbReference type="Pfam" id="PF02682">
    <property type="entry name" value="CT_C_D"/>
    <property type="match status" value="1"/>
</dbReference>
<evidence type="ECO:0000256" key="3">
    <source>
        <dbReference type="ARBA" id="ARBA00022840"/>
    </source>
</evidence>
<gene>
    <name evidence="7" type="ORF">FB391_0292</name>
</gene>
<dbReference type="Pfam" id="PF02626">
    <property type="entry name" value="CT_A_B"/>
    <property type="match status" value="1"/>
</dbReference>
<dbReference type="PANTHER" id="PTHR43309:SF3">
    <property type="entry name" value="5-OXOPROLINASE SUBUNIT C"/>
    <property type="match status" value="1"/>
</dbReference>
<dbReference type="InterPro" id="IPR003833">
    <property type="entry name" value="CT_C_D"/>
</dbReference>
<dbReference type="NCBIfam" id="TIGR00724">
    <property type="entry name" value="urea_amlyse_rel"/>
    <property type="match status" value="1"/>
</dbReference>
<dbReference type="InterPro" id="IPR052708">
    <property type="entry name" value="PxpC"/>
</dbReference>
<dbReference type="SUPFAM" id="SSF160467">
    <property type="entry name" value="PH0987 N-terminal domain-like"/>
    <property type="match status" value="1"/>
</dbReference>
<comment type="caution">
    <text evidence="7">The sequence shown here is derived from an EMBL/GenBank/DDBJ whole genome shotgun (WGS) entry which is preliminary data.</text>
</comment>
<dbReference type="SUPFAM" id="SSF50891">
    <property type="entry name" value="Cyclophilin-like"/>
    <property type="match status" value="2"/>
</dbReference>
<keyword evidence="3" id="KW-0067">ATP-binding</keyword>
<dbReference type="Gene3D" id="2.40.100.10">
    <property type="entry name" value="Cyclophilin-like"/>
    <property type="match status" value="2"/>
</dbReference>
<dbReference type="GO" id="GO:0005524">
    <property type="term" value="F:ATP binding"/>
    <property type="evidence" value="ECO:0007669"/>
    <property type="project" value="UniProtKB-KW"/>
</dbReference>
<dbReference type="SMART" id="SM00796">
    <property type="entry name" value="AHS1"/>
    <property type="match status" value="1"/>
</dbReference>
<keyword evidence="2" id="KW-0378">Hydrolase</keyword>
<protein>
    <submittedName>
        <fullName evidence="7">KipI family sensor histidine kinase inhibitor</fullName>
    </submittedName>
</protein>
<evidence type="ECO:0000256" key="4">
    <source>
        <dbReference type="SAM" id="MobiDB-lite"/>
    </source>
</evidence>
<dbReference type="InterPro" id="IPR003778">
    <property type="entry name" value="CT_A_B"/>
</dbReference>
<name>A0A543FJL7_9MICO</name>
<proteinExistence type="predicted"/>
<sequence length="546" mass="56585">MVSARTLPMGERAFLVEVDGLDEVLAVHGALAASRPDGVTDLVPAARTVLVRVDPRVLPVASAKSWALRAAAGASLGDAAEGPLVELDIAYDGADVEHTAALLGIDADEFVRRHAAARWRVAFTGFAPGFGYLVSDDWPYDVPRRESPRTRVPAGSVGLAGRFSGAYPRDTPGGWQLIGTTRAPLFDADAASPALLTPGARVRFRPRTAGRIAPLPSPRSGDLADAGRSAPDRPVSARSGDFDESGAAQDDGREVDAATRPRTAALRILEPGLLATVQDLGRAGAASIGVAVSGALDRAALRTANRLLGNPEGAAAIEVTMGGLRAVADADLWFAVTGAWGPVRLDGRDVDPFEAHAWPAGAELHVDWFAHGARAYLAVRGGIDVPTALGSRATDLLAGLGPAALRTGDRVHVGTPASTPIPVAPPQSWGAPHDDELELDLAPGPRADWFASGTALYDAVWTVTGDADRVGVRLGGPELVRARTGELPSEGMVPGALQVPPSGRPTILLADGPVTGGYPVIAVVTDASLDLVAQARPGTRIRFRHA</sequence>
<organism evidence="7 8">
    <name type="scientific">Microbacterium kyungheense</name>
    <dbReference type="NCBI Taxonomy" id="1263636"/>
    <lineage>
        <taxon>Bacteria</taxon>
        <taxon>Bacillati</taxon>
        <taxon>Actinomycetota</taxon>
        <taxon>Actinomycetes</taxon>
        <taxon>Micrococcales</taxon>
        <taxon>Microbacteriaceae</taxon>
        <taxon>Microbacterium</taxon>
    </lineage>
</organism>
<evidence type="ECO:0000313" key="8">
    <source>
        <dbReference type="Proteomes" id="UP000320235"/>
    </source>
</evidence>
<evidence type="ECO:0000256" key="2">
    <source>
        <dbReference type="ARBA" id="ARBA00022801"/>
    </source>
</evidence>
<dbReference type="InterPro" id="IPR029000">
    <property type="entry name" value="Cyclophilin-like_dom_sf"/>
</dbReference>
<dbReference type="AlphaFoldDB" id="A0A543FJL7"/>
<dbReference type="EMBL" id="VFPE01000001">
    <property type="protein sequence ID" value="TQM34005.1"/>
    <property type="molecule type" value="Genomic_DNA"/>
</dbReference>
<feature type="region of interest" description="Disordered" evidence="4">
    <location>
        <begin position="207"/>
        <end position="259"/>
    </location>
</feature>
<reference evidence="7 8" key="1">
    <citation type="submission" date="2019-06" db="EMBL/GenBank/DDBJ databases">
        <title>Sequencing the genomes of 1000 actinobacteria strains.</title>
        <authorList>
            <person name="Klenk H.-P."/>
        </authorList>
    </citation>
    <scope>NUCLEOTIDE SEQUENCE [LARGE SCALE GENOMIC DNA]</scope>
    <source>
        <strain evidence="7 8">DSM 105492</strain>
    </source>
</reference>